<protein>
    <recommendedName>
        <fullName evidence="4">Fibronectin type-III domain-containing protein</fullName>
    </recommendedName>
</protein>
<evidence type="ECO:0000313" key="2">
    <source>
        <dbReference type="EMBL" id="KAK5928252.1"/>
    </source>
</evidence>
<accession>A0AAN8HUQ2</accession>
<dbReference type="Gene3D" id="2.60.40.10">
    <property type="entry name" value="Immunoglobulins"/>
    <property type="match status" value="1"/>
</dbReference>
<dbReference type="AlphaFoldDB" id="A0AAN8HUQ2"/>
<dbReference type="EMBL" id="JAURVH010001518">
    <property type="protein sequence ID" value="KAK5928252.1"/>
    <property type="molecule type" value="Genomic_DNA"/>
</dbReference>
<evidence type="ECO:0008006" key="4">
    <source>
        <dbReference type="Google" id="ProtNLM"/>
    </source>
</evidence>
<dbReference type="InterPro" id="IPR003961">
    <property type="entry name" value="FN3_dom"/>
</dbReference>
<feature type="compositionally biased region" description="Basic and acidic residues" evidence="1">
    <location>
        <begin position="1"/>
        <end position="16"/>
    </location>
</feature>
<comment type="caution">
    <text evidence="2">The sequence shown here is derived from an EMBL/GenBank/DDBJ whole genome shotgun (WGS) entry which is preliminary data.</text>
</comment>
<name>A0AAN8HUQ2_CHAGU</name>
<dbReference type="Proteomes" id="UP001331515">
    <property type="component" value="Unassembled WGS sequence"/>
</dbReference>
<feature type="region of interest" description="Disordered" evidence="1">
    <location>
        <begin position="1"/>
        <end position="64"/>
    </location>
</feature>
<feature type="compositionally biased region" description="Polar residues" evidence="1">
    <location>
        <begin position="51"/>
        <end position="60"/>
    </location>
</feature>
<dbReference type="InterPro" id="IPR036116">
    <property type="entry name" value="FN3_sf"/>
</dbReference>
<keyword evidence="3" id="KW-1185">Reference proteome</keyword>
<sequence length="106" mass="11372">MEDSNNKVEKNAEDKAPNLNLNMTPNADGGHTEDDSQSPLTVIVQGHGATSAESGENNPDLSDLEEGGIYFFRVTAENEYGISVPAETKEGTKMIDTTDWETNPGA</sequence>
<reference evidence="2 3" key="1">
    <citation type="journal article" date="2023" name="Mol. Biol. Evol.">
        <title>Genomics of Secondarily Temperate Adaptation in the Only Non-Antarctic Icefish.</title>
        <authorList>
            <person name="Rivera-Colon A.G."/>
            <person name="Rayamajhi N."/>
            <person name="Minhas B.F."/>
            <person name="Madrigal G."/>
            <person name="Bilyk K.T."/>
            <person name="Yoon V."/>
            <person name="Hune M."/>
            <person name="Gregory S."/>
            <person name="Cheng C.H.C."/>
            <person name="Catchen J.M."/>
        </authorList>
    </citation>
    <scope>NUCLEOTIDE SEQUENCE [LARGE SCALE GENOMIC DNA]</scope>
    <source>
        <tissue evidence="2">White muscle</tissue>
    </source>
</reference>
<dbReference type="SUPFAM" id="SSF49265">
    <property type="entry name" value="Fibronectin type III"/>
    <property type="match status" value="1"/>
</dbReference>
<dbReference type="CDD" id="cd00063">
    <property type="entry name" value="FN3"/>
    <property type="match status" value="1"/>
</dbReference>
<evidence type="ECO:0000256" key="1">
    <source>
        <dbReference type="SAM" id="MobiDB-lite"/>
    </source>
</evidence>
<gene>
    <name evidence="2" type="ORF">CgunFtcFv8_013327</name>
</gene>
<dbReference type="InterPro" id="IPR013783">
    <property type="entry name" value="Ig-like_fold"/>
</dbReference>
<evidence type="ECO:0000313" key="3">
    <source>
        <dbReference type="Proteomes" id="UP001331515"/>
    </source>
</evidence>
<proteinExistence type="predicted"/>
<organism evidence="2 3">
    <name type="scientific">Champsocephalus gunnari</name>
    <name type="common">Mackerel icefish</name>
    <dbReference type="NCBI Taxonomy" id="52237"/>
    <lineage>
        <taxon>Eukaryota</taxon>
        <taxon>Metazoa</taxon>
        <taxon>Chordata</taxon>
        <taxon>Craniata</taxon>
        <taxon>Vertebrata</taxon>
        <taxon>Euteleostomi</taxon>
        <taxon>Actinopterygii</taxon>
        <taxon>Neopterygii</taxon>
        <taxon>Teleostei</taxon>
        <taxon>Neoteleostei</taxon>
        <taxon>Acanthomorphata</taxon>
        <taxon>Eupercaria</taxon>
        <taxon>Perciformes</taxon>
        <taxon>Notothenioidei</taxon>
        <taxon>Channichthyidae</taxon>
        <taxon>Champsocephalus</taxon>
    </lineage>
</organism>